<gene>
    <name evidence="3" type="ORF">BC962_1404</name>
</gene>
<dbReference type="FunFam" id="3.40.50.720:FF:000173">
    <property type="entry name" value="3-oxoacyl-[acyl-carrier protein] reductase"/>
    <property type="match status" value="1"/>
</dbReference>
<accession>A0A495PUL9</accession>
<reference evidence="3 4" key="1">
    <citation type="submission" date="2018-10" db="EMBL/GenBank/DDBJ databases">
        <title>Genomic Encyclopedia of Archaeal and Bacterial Type Strains, Phase II (KMG-II): from individual species to whole genera.</title>
        <authorList>
            <person name="Goeker M."/>
        </authorList>
    </citation>
    <scope>NUCLEOTIDE SEQUENCE [LARGE SCALE GENOMIC DNA]</scope>
    <source>
        <strain evidence="3 4">DSM 19839</strain>
    </source>
</reference>
<dbReference type="InterPro" id="IPR036291">
    <property type="entry name" value="NAD(P)-bd_dom_sf"/>
</dbReference>
<dbReference type="PRINTS" id="PR00080">
    <property type="entry name" value="SDRFAMILY"/>
</dbReference>
<dbReference type="RefSeq" id="WP_121345210.1">
    <property type="nucleotide sequence ID" value="NZ_RBLG01000002.1"/>
</dbReference>
<dbReference type="OrthoDB" id="9803333at2"/>
<comment type="similarity">
    <text evidence="1">Belongs to the short-chain dehydrogenases/reductases (SDR) family.</text>
</comment>
<dbReference type="NCBIfam" id="NF009466">
    <property type="entry name" value="PRK12826.1-2"/>
    <property type="match status" value="1"/>
</dbReference>
<proteinExistence type="inferred from homology"/>
<name>A0A495PUL9_9FLAO</name>
<dbReference type="PANTHER" id="PTHR42879:SF2">
    <property type="entry name" value="3-OXOACYL-[ACYL-CARRIER-PROTEIN] REDUCTASE FABG"/>
    <property type="match status" value="1"/>
</dbReference>
<dbReference type="Proteomes" id="UP000276282">
    <property type="component" value="Unassembled WGS sequence"/>
</dbReference>
<dbReference type="Gene3D" id="3.40.50.720">
    <property type="entry name" value="NAD(P)-binding Rossmann-like Domain"/>
    <property type="match status" value="1"/>
</dbReference>
<keyword evidence="2" id="KW-0560">Oxidoreductase</keyword>
<dbReference type="Pfam" id="PF13561">
    <property type="entry name" value="adh_short_C2"/>
    <property type="match status" value="1"/>
</dbReference>
<comment type="caution">
    <text evidence="3">The sequence shown here is derived from an EMBL/GenBank/DDBJ whole genome shotgun (WGS) entry which is preliminary data.</text>
</comment>
<sequence>MKLKYALVTGGSRGIGKAIALKLAEDLGYNILLNFNSNENAALETQKSIIEKNVRCELLKFNVSNTEEVSGTIGEWIINNPECTIEVLINNAGIAKDGLFIWTKLEDWHSVINTSLNGFYNCSQAVLKNMLTQRYGRIINIVSLSGLKGNPGQVNYSAAKGAVIAATKALAQEIGKRKVTVNAVAPGFIKSDMTADFDETTLKKMIPLNRFGETEEVANLVSFLASEKSSYITGEVININGGLYS</sequence>
<dbReference type="InterPro" id="IPR050259">
    <property type="entry name" value="SDR"/>
</dbReference>
<dbReference type="GO" id="GO:0016491">
    <property type="term" value="F:oxidoreductase activity"/>
    <property type="evidence" value="ECO:0007669"/>
    <property type="project" value="UniProtKB-KW"/>
</dbReference>
<evidence type="ECO:0000313" key="4">
    <source>
        <dbReference type="Proteomes" id="UP000276282"/>
    </source>
</evidence>
<evidence type="ECO:0000313" key="3">
    <source>
        <dbReference type="EMBL" id="RKS53158.1"/>
    </source>
</evidence>
<dbReference type="EMBL" id="RBLG01000002">
    <property type="protein sequence ID" value="RKS53158.1"/>
    <property type="molecule type" value="Genomic_DNA"/>
</dbReference>
<protein>
    <submittedName>
        <fullName evidence="3">3-oxoacyl-[acyl-carrier protein] reductase</fullName>
    </submittedName>
</protein>
<dbReference type="PRINTS" id="PR00081">
    <property type="entry name" value="GDHRDH"/>
</dbReference>
<dbReference type="PANTHER" id="PTHR42879">
    <property type="entry name" value="3-OXOACYL-(ACYL-CARRIER-PROTEIN) REDUCTASE"/>
    <property type="match status" value="1"/>
</dbReference>
<dbReference type="NCBIfam" id="NF004200">
    <property type="entry name" value="PRK05653.1-5"/>
    <property type="match status" value="1"/>
</dbReference>
<evidence type="ECO:0000256" key="2">
    <source>
        <dbReference type="ARBA" id="ARBA00023002"/>
    </source>
</evidence>
<dbReference type="SUPFAM" id="SSF51735">
    <property type="entry name" value="NAD(P)-binding Rossmann-fold domains"/>
    <property type="match status" value="1"/>
</dbReference>
<dbReference type="InterPro" id="IPR002347">
    <property type="entry name" value="SDR_fam"/>
</dbReference>
<evidence type="ECO:0000256" key="1">
    <source>
        <dbReference type="ARBA" id="ARBA00006484"/>
    </source>
</evidence>
<dbReference type="AlphaFoldDB" id="A0A495PUL9"/>
<organism evidence="3 4">
    <name type="scientific">Gillisia mitskevichiae</name>
    <dbReference type="NCBI Taxonomy" id="270921"/>
    <lineage>
        <taxon>Bacteria</taxon>
        <taxon>Pseudomonadati</taxon>
        <taxon>Bacteroidota</taxon>
        <taxon>Flavobacteriia</taxon>
        <taxon>Flavobacteriales</taxon>
        <taxon>Flavobacteriaceae</taxon>
        <taxon>Gillisia</taxon>
    </lineage>
</organism>
<keyword evidence="4" id="KW-1185">Reference proteome</keyword>